<dbReference type="GO" id="GO:0005886">
    <property type="term" value="C:plasma membrane"/>
    <property type="evidence" value="ECO:0007669"/>
    <property type="project" value="TreeGrafter"/>
</dbReference>
<dbReference type="AlphaFoldDB" id="A0A3B0Z837"/>
<evidence type="ECO:0008006" key="4">
    <source>
        <dbReference type="Google" id="ProtNLM"/>
    </source>
</evidence>
<dbReference type="Pfam" id="PF05359">
    <property type="entry name" value="DUF748"/>
    <property type="match status" value="2"/>
</dbReference>
<feature type="transmembrane region" description="Helical" evidence="2">
    <location>
        <begin position="21"/>
        <end position="44"/>
    </location>
</feature>
<keyword evidence="2" id="KW-0812">Transmembrane</keyword>
<name>A0A3B0Z837_9ZZZZ</name>
<reference evidence="3" key="1">
    <citation type="submission" date="2018-06" db="EMBL/GenBank/DDBJ databases">
        <authorList>
            <person name="Zhirakovskaya E."/>
        </authorList>
    </citation>
    <scope>NUCLEOTIDE SEQUENCE</scope>
</reference>
<organism evidence="3">
    <name type="scientific">hydrothermal vent metagenome</name>
    <dbReference type="NCBI Taxonomy" id="652676"/>
    <lineage>
        <taxon>unclassified sequences</taxon>
        <taxon>metagenomes</taxon>
        <taxon>ecological metagenomes</taxon>
    </lineage>
</organism>
<dbReference type="EMBL" id="UOFO01000042">
    <property type="protein sequence ID" value="VAW84363.1"/>
    <property type="molecule type" value="Genomic_DNA"/>
</dbReference>
<dbReference type="GO" id="GO:0090313">
    <property type="term" value="P:regulation of protein targeting to membrane"/>
    <property type="evidence" value="ECO:0007669"/>
    <property type="project" value="TreeGrafter"/>
</dbReference>
<evidence type="ECO:0000256" key="1">
    <source>
        <dbReference type="SAM" id="MobiDB-lite"/>
    </source>
</evidence>
<dbReference type="PANTHER" id="PTHR30441">
    <property type="entry name" value="DUF748 DOMAIN-CONTAINING PROTEIN"/>
    <property type="match status" value="1"/>
</dbReference>
<sequence length="992" mass="109977">MSEDKKKIPNRLFGPRPFRSWRLWGLLFLLTYTLFGFIGAPYIIKSQLIAKTPEWLDRELAIHDVHVNPFLFSITMKGISLSDPDHVELVGLGKLHVNFDTFSLFRWAWTFSEISFSNPRLNLRIDESGAPSFADLIKTEDNNTPKKTEAVTQDTAMPRLVIQRFQVSGGQFNFEDNSIATPFKQLIDPINFSLIDFSTLPEREGPYRVYVKVPGEGEIRWQGDVSVNPLRSTGSLKLSALPLTAAWQYTQDNLKFSLDSGLLSGSLNYNFHMANTGPEFSASHIAMGLSEIEIRDKNHQKSDIKLPDIVLSDGHFDFRQQTLHIPEFAINGGDIDTFMDKEGRLHLPHLFTPITTDTVNNDPQTSQEVNAKTNDSAPWQLKLDRASINNLNLRFTDRTTTPHAKIHLTEIDIALTDITNQSDDQFGLQASLKLNDEGLLNISGKVAALEPMADLMLDLTQIPLVDFQAYLNPTTNMGLLSGYAALQSKFLYKESAKDADITLSGQLKITNFSAKNNLTRGKVISWKSLDLDGINLELSPDKLDINTVSLNQLNSRVIIARNGDINVESLAKEDTSTPASTKKTEETADPFPISIKSVHLKNSVVSFVDNTVKPRFSSRFNQVNGVIKGLSSENFARADVDISGRVDDHSTLSITGQINPLSESLYTDLKLKFSNYSMASLTPYTGRYIGNAIDKGRMSFELNYQISNEELKGENKVLLDQLALGRKIKSADAVSLPIALAIALLKDTKGIIDLDVPVKGNLDDPEFRLSGLIFKALGNVIAKIATSPFKMLAKLAGGGDEMDKVVFIPGGLVLLPEHNKRLNTLGKALQERPQLLLEVRGQYDEKHDKPILQKQKLVARLNASNTLPSTDTPLNTLDIAILETNYSAQAGAEAMTLLKTKHTTTNEETKEKEPEIIDPTLYKAAVVDSLIRLETVNNSELRDLARSRADTIRNHFVNTGGLNANRIFVLEAAADKSATKEGISALFTLTAK</sequence>
<accession>A0A3B0Z837</accession>
<keyword evidence="2" id="KW-1133">Transmembrane helix</keyword>
<gene>
    <name evidence="3" type="ORF">MNBD_GAMMA16-1927</name>
</gene>
<evidence type="ECO:0000313" key="3">
    <source>
        <dbReference type="EMBL" id="VAW84363.1"/>
    </source>
</evidence>
<evidence type="ECO:0000256" key="2">
    <source>
        <dbReference type="SAM" id="Phobius"/>
    </source>
</evidence>
<protein>
    <recommendedName>
        <fullName evidence="4">DUF748 domain-containing protein</fullName>
    </recommendedName>
</protein>
<dbReference type="InterPro" id="IPR052894">
    <property type="entry name" value="AsmA-related"/>
</dbReference>
<dbReference type="PANTHER" id="PTHR30441:SF8">
    <property type="entry name" value="DUF748 DOMAIN-CONTAINING PROTEIN"/>
    <property type="match status" value="1"/>
</dbReference>
<feature type="region of interest" description="Disordered" evidence="1">
    <location>
        <begin position="356"/>
        <end position="375"/>
    </location>
</feature>
<proteinExistence type="predicted"/>
<dbReference type="InterPro" id="IPR008023">
    <property type="entry name" value="DUF748"/>
</dbReference>
<keyword evidence="2" id="KW-0472">Membrane</keyword>